<comment type="caution">
    <text evidence="1">The sequence shown here is derived from an EMBL/GenBank/DDBJ whole genome shotgun (WGS) entry which is preliminary data.</text>
</comment>
<dbReference type="RefSeq" id="WP_343962095.1">
    <property type="nucleotide sequence ID" value="NZ_BAAAKZ010000014.1"/>
</dbReference>
<dbReference type="Proteomes" id="UP001597181">
    <property type="component" value="Unassembled WGS sequence"/>
</dbReference>
<evidence type="ECO:0000313" key="1">
    <source>
        <dbReference type="EMBL" id="MFD1203230.1"/>
    </source>
</evidence>
<dbReference type="SUPFAM" id="SSF54980">
    <property type="entry name" value="EF-G C-terminal domain-like"/>
    <property type="match status" value="1"/>
</dbReference>
<evidence type="ECO:0000313" key="2">
    <source>
        <dbReference type="Proteomes" id="UP001597181"/>
    </source>
</evidence>
<organism evidence="1 2">
    <name type="scientific">Leucobacter albus</name>
    <dbReference type="NCBI Taxonomy" id="272210"/>
    <lineage>
        <taxon>Bacteria</taxon>
        <taxon>Bacillati</taxon>
        <taxon>Actinomycetota</taxon>
        <taxon>Actinomycetes</taxon>
        <taxon>Micrococcales</taxon>
        <taxon>Microbacteriaceae</taxon>
        <taxon>Leucobacter</taxon>
    </lineage>
</organism>
<gene>
    <name evidence="1" type="ORF">ACFQ3U_15140</name>
</gene>
<sequence>MRGRTYPDFAALTTQAVIRIDAAREIVLRREVTVTSSYEAAAQIEAEARRRGYAVGAAEYSDVVAQHFAVAEEEVVALAALAAKLSAGGARVVPGEAAFVDLGG</sequence>
<name>A0ABW3TS60_9MICO</name>
<dbReference type="EMBL" id="JBHTLY010000010">
    <property type="protein sequence ID" value="MFD1203230.1"/>
    <property type="molecule type" value="Genomic_DNA"/>
</dbReference>
<keyword evidence="2" id="KW-1185">Reference proteome</keyword>
<dbReference type="InterPro" id="IPR035647">
    <property type="entry name" value="EFG_III/V"/>
</dbReference>
<protein>
    <submittedName>
        <fullName evidence="1">Uncharacterized protein</fullName>
    </submittedName>
</protein>
<reference evidence="2" key="1">
    <citation type="journal article" date="2019" name="Int. J. Syst. Evol. Microbiol.">
        <title>The Global Catalogue of Microorganisms (GCM) 10K type strain sequencing project: providing services to taxonomists for standard genome sequencing and annotation.</title>
        <authorList>
            <consortium name="The Broad Institute Genomics Platform"/>
            <consortium name="The Broad Institute Genome Sequencing Center for Infectious Disease"/>
            <person name="Wu L."/>
            <person name="Ma J."/>
        </authorList>
    </citation>
    <scope>NUCLEOTIDE SEQUENCE [LARGE SCALE GENOMIC DNA]</scope>
    <source>
        <strain evidence="2">CCUG 50213</strain>
    </source>
</reference>
<accession>A0ABW3TS60</accession>
<proteinExistence type="predicted"/>